<evidence type="ECO:0000259" key="5">
    <source>
        <dbReference type="Pfam" id="PF03668"/>
    </source>
</evidence>
<evidence type="ECO:0000256" key="4">
    <source>
        <dbReference type="HAMAP-Rule" id="MF_00636"/>
    </source>
</evidence>
<evidence type="ECO:0000313" key="7">
    <source>
        <dbReference type="EMBL" id="NVK99586.1"/>
    </source>
</evidence>
<dbReference type="Pfam" id="PF03668">
    <property type="entry name" value="RapZ-like_N"/>
    <property type="match status" value="1"/>
</dbReference>
<keyword evidence="2 4" id="KW-0067">ATP-binding</keyword>
<evidence type="ECO:0000259" key="6">
    <source>
        <dbReference type="Pfam" id="PF22740"/>
    </source>
</evidence>
<feature type="binding site" evidence="4">
    <location>
        <begin position="12"/>
        <end position="19"/>
    </location>
    <ligand>
        <name>ATP</name>
        <dbReference type="ChEBI" id="CHEBI:30616"/>
    </ligand>
</feature>
<reference evidence="7 8" key="1">
    <citation type="journal article" date="2020" name="Proc. Natl. Acad. Sci. U.S.A.">
        <title>Ecological drivers of bacterial community assembly in synthetic phycospheres.</title>
        <authorList>
            <person name="Fu H."/>
            <person name="Uchimiya M."/>
            <person name="Gore J."/>
            <person name="Moran M.A."/>
        </authorList>
    </citation>
    <scope>NUCLEOTIDE SEQUENCE [LARGE SCALE GENOMIC DNA]</scope>
    <source>
        <strain evidence="7">HF-Din03</strain>
    </source>
</reference>
<evidence type="ECO:0000313" key="8">
    <source>
        <dbReference type="Proteomes" id="UP000565723"/>
    </source>
</evidence>
<evidence type="ECO:0000256" key="3">
    <source>
        <dbReference type="ARBA" id="ARBA00023134"/>
    </source>
</evidence>
<gene>
    <name evidence="7" type="primary">rapZ</name>
    <name evidence="7" type="ORF">HW564_21910</name>
</gene>
<dbReference type="Gene3D" id="3.40.50.300">
    <property type="entry name" value="P-loop containing nucleotide triphosphate hydrolases"/>
    <property type="match status" value="1"/>
</dbReference>
<dbReference type="Pfam" id="PF22740">
    <property type="entry name" value="PapZ_C"/>
    <property type="match status" value="1"/>
</dbReference>
<feature type="domain" description="RapZ C-terminal" evidence="6">
    <location>
        <begin position="165"/>
        <end position="284"/>
    </location>
</feature>
<dbReference type="PANTHER" id="PTHR30448:SF0">
    <property type="entry name" value="RNASE ADAPTER PROTEIN RAPZ"/>
    <property type="match status" value="1"/>
</dbReference>
<dbReference type="NCBIfam" id="NF003828">
    <property type="entry name" value="PRK05416.1"/>
    <property type="match status" value="1"/>
</dbReference>
<name>A0A850LNF1_9RHOB</name>
<sequence length="293" mass="32330">MGEISQIVFVTGPSGAGRSTAINVLEDLGFEAIDNLPMGLLMRLLDGPALRRPLALGLDARNRDFSTEGFLDLSKRLASLEGFQVTTLYLDCSADILLRRFSETRRRHPMSPGSSPLEGVEHELELLRPIREAADTLIDTTALNVHQLRREVERWFAPSGGSMLAISVESFSYKRGLPRGLDMVFDCRFLANPHWQPDLRAADGRDPAVAAYVHADPQYLPFFTRVTDLLQSLLPAFRSEGKAHLSVGFGCTGGQHRSVALTEAVAKALAEAGGQVSIRHREMERRKPDARPD</sequence>
<dbReference type="InterPro" id="IPR053931">
    <property type="entry name" value="RapZ_C"/>
</dbReference>
<dbReference type="GO" id="GO:0005525">
    <property type="term" value="F:GTP binding"/>
    <property type="evidence" value="ECO:0007669"/>
    <property type="project" value="UniProtKB-UniRule"/>
</dbReference>
<dbReference type="EMBL" id="JABXIY010000073">
    <property type="protein sequence ID" value="NVK99586.1"/>
    <property type="molecule type" value="Genomic_DNA"/>
</dbReference>
<evidence type="ECO:0000256" key="1">
    <source>
        <dbReference type="ARBA" id="ARBA00022741"/>
    </source>
</evidence>
<dbReference type="InterPro" id="IPR005337">
    <property type="entry name" value="RapZ-like"/>
</dbReference>
<dbReference type="HAMAP" id="MF_00636">
    <property type="entry name" value="RapZ_like"/>
    <property type="match status" value="1"/>
</dbReference>
<dbReference type="PANTHER" id="PTHR30448">
    <property type="entry name" value="RNASE ADAPTER PROTEIN RAPZ"/>
    <property type="match status" value="1"/>
</dbReference>
<dbReference type="SUPFAM" id="SSF52540">
    <property type="entry name" value="P-loop containing nucleoside triphosphate hydrolases"/>
    <property type="match status" value="1"/>
</dbReference>
<dbReference type="PIRSF" id="PIRSF005052">
    <property type="entry name" value="P-loopkin"/>
    <property type="match status" value="1"/>
</dbReference>
<proteinExistence type="inferred from homology"/>
<comment type="caution">
    <text evidence="7">The sequence shown here is derived from an EMBL/GenBank/DDBJ whole genome shotgun (WGS) entry which is preliminary data.</text>
</comment>
<organism evidence="7 8">
    <name type="scientific">Ruegeria pomeroyi</name>
    <dbReference type="NCBI Taxonomy" id="89184"/>
    <lineage>
        <taxon>Bacteria</taxon>
        <taxon>Pseudomonadati</taxon>
        <taxon>Pseudomonadota</taxon>
        <taxon>Alphaproteobacteria</taxon>
        <taxon>Rhodobacterales</taxon>
        <taxon>Roseobacteraceae</taxon>
        <taxon>Ruegeria</taxon>
    </lineage>
</organism>
<protein>
    <submittedName>
        <fullName evidence="7">RNase adapter RapZ</fullName>
    </submittedName>
</protein>
<feature type="binding site" evidence="4">
    <location>
        <begin position="59"/>
        <end position="62"/>
    </location>
    <ligand>
        <name>GTP</name>
        <dbReference type="ChEBI" id="CHEBI:37565"/>
    </ligand>
</feature>
<dbReference type="GO" id="GO:0005524">
    <property type="term" value="F:ATP binding"/>
    <property type="evidence" value="ECO:0007669"/>
    <property type="project" value="UniProtKB-UniRule"/>
</dbReference>
<keyword evidence="3 4" id="KW-0342">GTP-binding</keyword>
<dbReference type="InterPro" id="IPR053930">
    <property type="entry name" value="RapZ-like_N"/>
</dbReference>
<feature type="domain" description="RapZ-like N-terminal" evidence="5">
    <location>
        <begin position="6"/>
        <end position="157"/>
    </location>
</feature>
<dbReference type="AlphaFoldDB" id="A0A850LNF1"/>
<accession>A0A850LNF1</accession>
<dbReference type="Proteomes" id="UP000565723">
    <property type="component" value="Unassembled WGS sequence"/>
</dbReference>
<evidence type="ECO:0000256" key="2">
    <source>
        <dbReference type="ARBA" id="ARBA00022840"/>
    </source>
</evidence>
<dbReference type="InterPro" id="IPR027417">
    <property type="entry name" value="P-loop_NTPase"/>
</dbReference>
<dbReference type="RefSeq" id="WP_011046463.1">
    <property type="nucleotide sequence ID" value="NZ_CP076685.1"/>
</dbReference>
<keyword evidence="1 4" id="KW-0547">Nucleotide-binding</keyword>